<dbReference type="InterPro" id="IPR016181">
    <property type="entry name" value="Acyl_CoA_acyltransferase"/>
</dbReference>
<dbReference type="InterPro" id="IPR050832">
    <property type="entry name" value="Bact_Acetyltransf"/>
</dbReference>
<keyword evidence="1" id="KW-0808">Transferase</keyword>
<comment type="caution">
    <text evidence="4">The sequence shown here is derived from an EMBL/GenBank/DDBJ whole genome shotgun (WGS) entry which is preliminary data.</text>
</comment>
<dbReference type="Pfam" id="PF00583">
    <property type="entry name" value="Acetyltransf_1"/>
    <property type="match status" value="1"/>
</dbReference>
<dbReference type="PANTHER" id="PTHR43877">
    <property type="entry name" value="AMINOALKYLPHOSPHONATE N-ACETYLTRANSFERASE-RELATED-RELATED"/>
    <property type="match status" value="1"/>
</dbReference>
<evidence type="ECO:0000256" key="1">
    <source>
        <dbReference type="ARBA" id="ARBA00022679"/>
    </source>
</evidence>
<dbReference type="PROSITE" id="PS51186">
    <property type="entry name" value="GNAT"/>
    <property type="match status" value="1"/>
</dbReference>
<reference evidence="4 5" key="1">
    <citation type="submission" date="2021-07" db="EMBL/GenBank/DDBJ databases">
        <title>Paenibacillus radiodurans sp. nov., isolated from the southeastern edge of Tengger Desert.</title>
        <authorList>
            <person name="Zhang G."/>
        </authorList>
    </citation>
    <scope>NUCLEOTIDE SEQUENCE [LARGE SCALE GENOMIC DNA]</scope>
    <source>
        <strain evidence="4 5">DT7-4</strain>
    </source>
</reference>
<dbReference type="InterPro" id="IPR000182">
    <property type="entry name" value="GNAT_dom"/>
</dbReference>
<protein>
    <submittedName>
        <fullName evidence="4">GNAT family N-acetyltransferase</fullName>
    </submittedName>
</protein>
<feature type="domain" description="N-acetyltransferase" evidence="3">
    <location>
        <begin position="2"/>
        <end position="147"/>
    </location>
</feature>
<dbReference type="Proteomes" id="UP000812277">
    <property type="component" value="Unassembled WGS sequence"/>
</dbReference>
<accession>A0ABS7D2G3</accession>
<evidence type="ECO:0000256" key="2">
    <source>
        <dbReference type="ARBA" id="ARBA00023315"/>
    </source>
</evidence>
<proteinExistence type="predicted"/>
<keyword evidence="2" id="KW-0012">Acyltransferase</keyword>
<dbReference type="EMBL" id="JAHZIJ010000002">
    <property type="protein sequence ID" value="MBW7474043.1"/>
    <property type="molecule type" value="Genomic_DNA"/>
</dbReference>
<evidence type="ECO:0000259" key="3">
    <source>
        <dbReference type="PROSITE" id="PS51186"/>
    </source>
</evidence>
<evidence type="ECO:0000313" key="4">
    <source>
        <dbReference type="EMBL" id="MBW7474043.1"/>
    </source>
</evidence>
<sequence>MYTINILTKADWTAYRNLMFQWIMPQLDGLHALDRLLMVGMESAEGPVGLAVLELDPDERCATVHCLFVAAAHRRRGLAARLMGTARLHCAKRNIASMKFAYYSGKAITPAVEAWLHKEGWTEPQREAVVFHIDSTIAGAPWLRDRPLPHGLHMLPWIDIDQEDREQLAAGRTHAYPAFLSPFKTFAQLEQTNSLGLMSASGIEGWCMAYRLAAETILYDAVFVSPQYQQSGLALVMLSRSISLQLEKGIPFGMFTVNTSTPAMMKLARQWLAPYARMMSEKRSCYLQLT</sequence>
<gene>
    <name evidence="4" type="ORF">K0T92_04755</name>
</gene>
<evidence type="ECO:0000313" key="5">
    <source>
        <dbReference type="Proteomes" id="UP000812277"/>
    </source>
</evidence>
<keyword evidence="5" id="KW-1185">Reference proteome</keyword>
<name>A0ABS7D2G3_9BACL</name>
<dbReference type="CDD" id="cd04301">
    <property type="entry name" value="NAT_SF"/>
    <property type="match status" value="1"/>
</dbReference>
<dbReference type="SUPFAM" id="SSF55729">
    <property type="entry name" value="Acyl-CoA N-acyltransferases (Nat)"/>
    <property type="match status" value="2"/>
</dbReference>
<organism evidence="4 5">
    <name type="scientific">Paenibacillus oenotherae</name>
    <dbReference type="NCBI Taxonomy" id="1435645"/>
    <lineage>
        <taxon>Bacteria</taxon>
        <taxon>Bacillati</taxon>
        <taxon>Bacillota</taxon>
        <taxon>Bacilli</taxon>
        <taxon>Bacillales</taxon>
        <taxon>Paenibacillaceae</taxon>
        <taxon>Paenibacillus</taxon>
    </lineage>
</organism>
<dbReference type="Gene3D" id="3.40.630.30">
    <property type="match status" value="1"/>
</dbReference>
<dbReference type="RefSeq" id="WP_219871292.1">
    <property type="nucleotide sequence ID" value="NZ_JAHZIJ010000002.1"/>
</dbReference>